<evidence type="ECO:0000313" key="1">
    <source>
        <dbReference type="EMBL" id="QLY29283.1"/>
    </source>
</evidence>
<dbReference type="InterPro" id="IPR023393">
    <property type="entry name" value="START-like_dom_sf"/>
</dbReference>
<dbReference type="EMBL" id="CP059399">
    <property type="protein sequence ID" value="QLY29283.1"/>
    <property type="molecule type" value="Genomic_DNA"/>
</dbReference>
<dbReference type="Proteomes" id="UP000515512">
    <property type="component" value="Chromosome"/>
</dbReference>
<organism evidence="1 2">
    <name type="scientific">Nocardia huaxiensis</name>
    <dbReference type="NCBI Taxonomy" id="2755382"/>
    <lineage>
        <taxon>Bacteria</taxon>
        <taxon>Bacillati</taxon>
        <taxon>Actinomycetota</taxon>
        <taxon>Actinomycetes</taxon>
        <taxon>Mycobacteriales</taxon>
        <taxon>Nocardiaceae</taxon>
        <taxon>Nocardia</taxon>
    </lineage>
</organism>
<gene>
    <name evidence="1" type="ORF">H0264_28975</name>
</gene>
<accession>A0A7D6ZJK3</accession>
<evidence type="ECO:0000313" key="2">
    <source>
        <dbReference type="Proteomes" id="UP000515512"/>
    </source>
</evidence>
<dbReference type="Gene3D" id="3.30.530.20">
    <property type="match status" value="1"/>
</dbReference>
<dbReference type="AlphaFoldDB" id="A0A7D6ZJK3"/>
<keyword evidence="2" id="KW-1185">Reference proteome</keyword>
<dbReference type="KEGG" id="nhu:H0264_28975"/>
<proteinExistence type="predicted"/>
<dbReference type="RefSeq" id="WP_181580487.1">
    <property type="nucleotide sequence ID" value="NZ_CP059399.1"/>
</dbReference>
<dbReference type="Pfam" id="PF10604">
    <property type="entry name" value="Polyketide_cyc2"/>
    <property type="match status" value="1"/>
</dbReference>
<dbReference type="InterPro" id="IPR019587">
    <property type="entry name" value="Polyketide_cyclase/dehydratase"/>
</dbReference>
<dbReference type="SUPFAM" id="SSF55961">
    <property type="entry name" value="Bet v1-like"/>
    <property type="match status" value="1"/>
</dbReference>
<name>A0A7D6ZJK3_9NOCA</name>
<protein>
    <submittedName>
        <fullName evidence="1">SRPBCC family protein</fullName>
    </submittedName>
</protein>
<reference evidence="1 2" key="1">
    <citation type="submission" date="2020-07" db="EMBL/GenBank/DDBJ databases">
        <authorList>
            <person name="Zhuang K."/>
            <person name="Ran Y."/>
        </authorList>
    </citation>
    <scope>NUCLEOTIDE SEQUENCE [LARGE SCALE GENOMIC DNA]</scope>
    <source>
        <strain evidence="1 2">WCH-YHL-001</strain>
    </source>
</reference>
<sequence length="208" mass="23470">MSATSFLHTQHPAAQPVDDSVFDTAALVFTIEPTFNAPLHAVWTAIDDDRAWSWLPFPRLGVLYDSPARGVGVVRDMGSVFDPLRFLWVERERFWRYEPLQRITFGVVSGNWMQYLMVRQYAEDMKFTDIGGGRTKVAWTVAVTPRGPLRLATWFPPAWRLAYHIGGTGPLMRRRVARIAKTATPEAITTNGHASARLSARRAKDGIK</sequence>